<sequence>MEGNTFKLGNICRIELGKTPSRSNKKYWDEDKSSNNIWLSIADLPLSIKPVVVDSKEYITDEGAALCKMVPKNTLIVSFKLSLGRLAITGCDLYTNEAIAALYINENVALEQDYLYWYLTFFDWDAAAGSDIKVKGKTLNKAKLKEILIPIPSIPEQKRIVALLDTVFADLEQTRAKTEQNLKNARELFDSYLQQIFSQKGEGWVESKLGDLLHVSSSKRIYAKDWTDSGVPFFGGKEIVKLAKYGKADSNSFISEEKYMEYASQYDMPQEGDILMTARGTIGVGYIVRESDKFYYKDGNIISLRQKSPTNPDFILYAFKSHKIIDQIKELTGTTVSHLPLNKAKELVINIPSYQVQNEIVLQIKKMEGNVQQVISIYEEKLTSIDELKKSILQKAFSGELTHD</sequence>
<evidence type="ECO:0000313" key="6">
    <source>
        <dbReference type="EMBL" id="MFH0264757.1"/>
    </source>
</evidence>
<keyword evidence="6" id="KW-0540">Nuclease</keyword>
<feature type="coiled-coil region" evidence="4">
    <location>
        <begin position="168"/>
        <end position="195"/>
    </location>
</feature>
<evidence type="ECO:0000256" key="4">
    <source>
        <dbReference type="SAM" id="Coils"/>
    </source>
</evidence>
<keyword evidence="4" id="KW-0175">Coiled coil</keyword>
<name>A0ABW7ITG6_9VIBR</name>
<keyword evidence="3" id="KW-0238">DNA-binding</keyword>
<dbReference type="GO" id="GO:0004519">
    <property type="term" value="F:endonuclease activity"/>
    <property type="evidence" value="ECO:0007669"/>
    <property type="project" value="UniProtKB-KW"/>
</dbReference>
<comment type="caution">
    <text evidence="6">The sequence shown here is derived from an EMBL/GenBank/DDBJ whole genome shotgun (WGS) entry which is preliminary data.</text>
</comment>
<keyword evidence="6" id="KW-0255">Endonuclease</keyword>
<evidence type="ECO:0000256" key="2">
    <source>
        <dbReference type="ARBA" id="ARBA00022747"/>
    </source>
</evidence>
<dbReference type="InterPro" id="IPR044946">
    <property type="entry name" value="Restrct_endonuc_typeI_TRD_sf"/>
</dbReference>
<feature type="domain" description="Type I restriction modification DNA specificity" evidence="5">
    <location>
        <begin position="202"/>
        <end position="366"/>
    </location>
</feature>
<dbReference type="InterPro" id="IPR052021">
    <property type="entry name" value="Type-I_RS_S_subunit"/>
</dbReference>
<dbReference type="Pfam" id="PF01420">
    <property type="entry name" value="Methylase_S"/>
    <property type="match status" value="2"/>
</dbReference>
<protein>
    <submittedName>
        <fullName evidence="6">Restriction endonuclease subunit S</fullName>
        <ecNumber evidence="6">3.1.21.-</ecNumber>
    </submittedName>
</protein>
<evidence type="ECO:0000256" key="1">
    <source>
        <dbReference type="ARBA" id="ARBA00010923"/>
    </source>
</evidence>
<dbReference type="CDD" id="cd17244">
    <property type="entry name" value="RMtype1_S_Apa101655I-TRD2-CR2_like"/>
    <property type="match status" value="1"/>
</dbReference>
<dbReference type="PANTHER" id="PTHR30408">
    <property type="entry name" value="TYPE-1 RESTRICTION ENZYME ECOKI SPECIFICITY PROTEIN"/>
    <property type="match status" value="1"/>
</dbReference>
<dbReference type="PANTHER" id="PTHR30408:SF12">
    <property type="entry name" value="TYPE I RESTRICTION ENZYME MJAVIII SPECIFICITY SUBUNIT"/>
    <property type="match status" value="1"/>
</dbReference>
<dbReference type="InterPro" id="IPR000055">
    <property type="entry name" value="Restrct_endonuc_typeI_TRD"/>
</dbReference>
<dbReference type="GO" id="GO:0016787">
    <property type="term" value="F:hydrolase activity"/>
    <property type="evidence" value="ECO:0007669"/>
    <property type="project" value="UniProtKB-KW"/>
</dbReference>
<comment type="similarity">
    <text evidence="1">Belongs to the type-I restriction system S methylase family.</text>
</comment>
<dbReference type="RefSeq" id="WP_394607329.1">
    <property type="nucleotide sequence ID" value="NZ_JBIHSN010000002.1"/>
</dbReference>
<dbReference type="Gene3D" id="3.90.220.20">
    <property type="entry name" value="DNA methylase specificity domains"/>
    <property type="match status" value="2"/>
</dbReference>
<dbReference type="SUPFAM" id="SSF116734">
    <property type="entry name" value="DNA methylase specificity domain"/>
    <property type="match status" value="2"/>
</dbReference>
<evidence type="ECO:0000259" key="5">
    <source>
        <dbReference type="Pfam" id="PF01420"/>
    </source>
</evidence>
<dbReference type="EC" id="3.1.21.-" evidence="6"/>
<reference evidence="6 7" key="1">
    <citation type="submission" date="2024-10" db="EMBL/GenBank/DDBJ databases">
        <authorList>
            <person name="Yibar A."/>
            <person name="Saticioglu I.B."/>
            <person name="Duman M."/>
            <person name="Ajmi N."/>
            <person name="Gurler F."/>
            <person name="Ay H."/>
            <person name="Onuk E."/>
            <person name="Guler S."/>
            <person name="Romalde J.L."/>
        </authorList>
    </citation>
    <scope>NUCLEOTIDE SEQUENCE [LARGE SCALE GENOMIC DNA]</scope>
    <source>
        <strain evidence="6 7">14-MA-B</strain>
    </source>
</reference>
<proteinExistence type="inferred from homology"/>
<evidence type="ECO:0000256" key="3">
    <source>
        <dbReference type="ARBA" id="ARBA00023125"/>
    </source>
</evidence>
<evidence type="ECO:0000313" key="7">
    <source>
        <dbReference type="Proteomes" id="UP001607151"/>
    </source>
</evidence>
<keyword evidence="6" id="KW-0378">Hydrolase</keyword>
<feature type="domain" description="Type I restriction modification DNA specificity" evidence="5">
    <location>
        <begin position="5"/>
        <end position="175"/>
    </location>
</feature>
<keyword evidence="2" id="KW-0680">Restriction system</keyword>
<dbReference type="EMBL" id="JBIHSN010000002">
    <property type="protein sequence ID" value="MFH0264757.1"/>
    <property type="molecule type" value="Genomic_DNA"/>
</dbReference>
<keyword evidence="7" id="KW-1185">Reference proteome</keyword>
<organism evidence="6 7">
    <name type="scientific">Vibrio rumoiensis</name>
    <dbReference type="NCBI Taxonomy" id="76258"/>
    <lineage>
        <taxon>Bacteria</taxon>
        <taxon>Pseudomonadati</taxon>
        <taxon>Pseudomonadota</taxon>
        <taxon>Gammaproteobacteria</taxon>
        <taxon>Vibrionales</taxon>
        <taxon>Vibrionaceae</taxon>
        <taxon>Vibrio</taxon>
    </lineage>
</organism>
<dbReference type="Proteomes" id="UP001607151">
    <property type="component" value="Unassembled WGS sequence"/>
</dbReference>
<gene>
    <name evidence="6" type="ORF">ACGRQ9_04495</name>
</gene>
<accession>A0ABW7ITG6</accession>